<protein>
    <submittedName>
        <fullName evidence="1">Uncharacterized protein</fullName>
    </submittedName>
</protein>
<dbReference type="EMBL" id="JARQWQ010000071">
    <property type="protein sequence ID" value="KAK2554260.1"/>
    <property type="molecule type" value="Genomic_DNA"/>
</dbReference>
<organism evidence="1 2">
    <name type="scientific">Acropora cervicornis</name>
    <name type="common">Staghorn coral</name>
    <dbReference type="NCBI Taxonomy" id="6130"/>
    <lineage>
        <taxon>Eukaryota</taxon>
        <taxon>Metazoa</taxon>
        <taxon>Cnidaria</taxon>
        <taxon>Anthozoa</taxon>
        <taxon>Hexacorallia</taxon>
        <taxon>Scleractinia</taxon>
        <taxon>Astrocoeniina</taxon>
        <taxon>Acroporidae</taxon>
        <taxon>Acropora</taxon>
    </lineage>
</organism>
<reference evidence="1" key="1">
    <citation type="journal article" date="2023" name="G3 (Bethesda)">
        <title>Whole genome assembly and annotation of the endangered Caribbean coral Acropora cervicornis.</title>
        <authorList>
            <person name="Selwyn J.D."/>
            <person name="Vollmer S.V."/>
        </authorList>
    </citation>
    <scope>NUCLEOTIDE SEQUENCE</scope>
    <source>
        <strain evidence="1">K2</strain>
    </source>
</reference>
<comment type="caution">
    <text evidence="1">The sequence shown here is derived from an EMBL/GenBank/DDBJ whole genome shotgun (WGS) entry which is preliminary data.</text>
</comment>
<sequence length="79" mass="8982">MFVKLKGCGETTVMKHVFGKMKVCYIVRSPNTRCHPNVLLLEESEVQKRSLPIGVLFTEVSKTPPLAFLKAVTKWVDFE</sequence>
<reference evidence="1" key="2">
    <citation type="journal article" date="2023" name="Science">
        <title>Genomic signatures of disease resistance in endangered staghorn corals.</title>
        <authorList>
            <person name="Vollmer S.V."/>
            <person name="Selwyn J.D."/>
            <person name="Despard B.A."/>
            <person name="Roesel C.L."/>
        </authorList>
    </citation>
    <scope>NUCLEOTIDE SEQUENCE</scope>
    <source>
        <strain evidence="1">K2</strain>
    </source>
</reference>
<gene>
    <name evidence="1" type="ORF">P5673_024262</name>
</gene>
<evidence type="ECO:0000313" key="2">
    <source>
        <dbReference type="Proteomes" id="UP001249851"/>
    </source>
</evidence>
<dbReference type="Proteomes" id="UP001249851">
    <property type="component" value="Unassembled WGS sequence"/>
</dbReference>
<proteinExistence type="predicted"/>
<name>A0AAD9Q4L4_ACRCE</name>
<keyword evidence="2" id="KW-1185">Reference proteome</keyword>
<evidence type="ECO:0000313" key="1">
    <source>
        <dbReference type="EMBL" id="KAK2554260.1"/>
    </source>
</evidence>
<dbReference type="AlphaFoldDB" id="A0AAD9Q4L4"/>
<accession>A0AAD9Q4L4</accession>